<evidence type="ECO:0000313" key="3">
    <source>
        <dbReference type="Proteomes" id="UP000825890"/>
    </source>
</evidence>
<dbReference type="GeneID" id="68295635"/>
<dbReference type="RefSeq" id="XP_044661445.1">
    <property type="nucleotide sequence ID" value="XM_044805510.1"/>
</dbReference>
<protein>
    <submittedName>
        <fullName evidence="2">Uncharacterized protein</fullName>
    </submittedName>
</protein>
<organism evidence="2 3">
    <name type="scientific">Cercospora kikuchii</name>
    <dbReference type="NCBI Taxonomy" id="84275"/>
    <lineage>
        <taxon>Eukaryota</taxon>
        <taxon>Fungi</taxon>
        <taxon>Dikarya</taxon>
        <taxon>Ascomycota</taxon>
        <taxon>Pezizomycotina</taxon>
        <taxon>Dothideomycetes</taxon>
        <taxon>Dothideomycetidae</taxon>
        <taxon>Mycosphaerellales</taxon>
        <taxon>Mycosphaerellaceae</taxon>
        <taxon>Cercospora</taxon>
    </lineage>
</organism>
<reference evidence="2 3" key="1">
    <citation type="submission" date="2021-01" db="EMBL/GenBank/DDBJ databases">
        <title>Cercospora kikuchii MAFF 305040 whole genome shotgun sequence.</title>
        <authorList>
            <person name="Kashiwa T."/>
            <person name="Suzuki T."/>
        </authorList>
    </citation>
    <scope>NUCLEOTIDE SEQUENCE [LARGE SCALE GENOMIC DNA]</scope>
    <source>
        <strain evidence="2 3">MAFF 305040</strain>
    </source>
</reference>
<proteinExistence type="predicted"/>
<keyword evidence="1" id="KW-0732">Signal</keyword>
<keyword evidence="3" id="KW-1185">Reference proteome</keyword>
<gene>
    <name evidence="2" type="ORF">CKM354_001006000</name>
</gene>
<comment type="caution">
    <text evidence="2">The sequence shown here is derived from an EMBL/GenBank/DDBJ whole genome shotgun (WGS) entry which is preliminary data.</text>
</comment>
<dbReference type="EMBL" id="BOLY01000006">
    <property type="protein sequence ID" value="GIZ46958.1"/>
    <property type="molecule type" value="Genomic_DNA"/>
</dbReference>
<sequence length="74" mass="8075">MQSVIFKLLALAAICLATPHGEKAEIENLGSKLMTRDDGVEMMGTFLKYRSVETGPMANLKKVSSQQSAMKSLK</sequence>
<dbReference type="Proteomes" id="UP000825890">
    <property type="component" value="Unassembled WGS sequence"/>
</dbReference>
<evidence type="ECO:0000313" key="2">
    <source>
        <dbReference type="EMBL" id="GIZ46958.1"/>
    </source>
</evidence>
<evidence type="ECO:0000256" key="1">
    <source>
        <dbReference type="SAM" id="SignalP"/>
    </source>
</evidence>
<dbReference type="AlphaFoldDB" id="A0A9P3CQB6"/>
<feature type="signal peptide" evidence="1">
    <location>
        <begin position="1"/>
        <end position="17"/>
    </location>
</feature>
<name>A0A9P3CQB6_9PEZI</name>
<accession>A0A9P3CQB6</accession>
<feature type="chain" id="PRO_5040351422" evidence="1">
    <location>
        <begin position="18"/>
        <end position="74"/>
    </location>
</feature>